<dbReference type="NCBIfam" id="NF005559">
    <property type="entry name" value="PRK07231.1"/>
    <property type="match status" value="1"/>
</dbReference>
<dbReference type="InterPro" id="IPR002347">
    <property type="entry name" value="SDR_fam"/>
</dbReference>
<dbReference type="PANTHER" id="PTHR42760">
    <property type="entry name" value="SHORT-CHAIN DEHYDROGENASES/REDUCTASES FAMILY MEMBER"/>
    <property type="match status" value="1"/>
</dbReference>
<sequence>MSYTLTGFEGKVAVVTGAGRMRSIGRPIALALAQAGCDVVLTGTGRAPDTYPEDERKAHWRDIESVADEIRQLGRRALPVVSDVSNPESIDALLARTIAEWGRVDFLINNAGATRGDDRIPVTELSIDTWHRVMNVNLNGTFYMSRAFAKHMGAQGEGGAIINISSLAAQLLAPDTGAYATTKVAINGLTTIMARELGPKKIRVNVVAPGIVETSRLDDVPRGKVWDDMIAGYISLGRAGTGEDIAHLVAFLCSDQGEWITGQNIYVDGGHLPTPRRPT</sequence>
<comment type="similarity">
    <text evidence="1">Belongs to the short-chain dehydrogenases/reductases (SDR) family.</text>
</comment>
<dbReference type="CDD" id="cd05233">
    <property type="entry name" value="SDR_c"/>
    <property type="match status" value="1"/>
</dbReference>
<dbReference type="Proteomes" id="UP000029567">
    <property type="component" value="Unassembled WGS sequence"/>
</dbReference>
<gene>
    <name evidence="3" type="ORF">P245_02665</name>
</gene>
<dbReference type="PRINTS" id="PR00081">
    <property type="entry name" value="GDHRDH"/>
</dbReference>
<dbReference type="PANTHER" id="PTHR42760:SF133">
    <property type="entry name" value="3-OXOACYL-[ACYL-CARRIER-PROTEIN] REDUCTASE"/>
    <property type="match status" value="1"/>
</dbReference>
<dbReference type="RefSeq" id="WP_034377459.1">
    <property type="nucleotide sequence ID" value="NZ_AWTN01000002.1"/>
</dbReference>
<dbReference type="PROSITE" id="PS00061">
    <property type="entry name" value="ADH_SHORT"/>
    <property type="match status" value="1"/>
</dbReference>
<reference evidence="3 4" key="1">
    <citation type="submission" date="2013-09" db="EMBL/GenBank/DDBJ databases">
        <title>High correlation between genotypes and phenotypes of environmental bacteria Comamonas testosteroni strains.</title>
        <authorList>
            <person name="Liu L."/>
            <person name="Zhu W."/>
            <person name="Xia X."/>
            <person name="Xu B."/>
            <person name="Luo M."/>
            <person name="Wang G."/>
        </authorList>
    </citation>
    <scope>NUCLEOTIDE SEQUENCE [LARGE SCALE GENOMIC DNA]</scope>
    <source>
        <strain evidence="3 4">JL14</strain>
    </source>
</reference>
<protein>
    <submittedName>
        <fullName evidence="3">Short-chain dehydrogenase</fullName>
    </submittedName>
</protein>
<dbReference type="PRINTS" id="PR00080">
    <property type="entry name" value="SDRFAMILY"/>
</dbReference>
<evidence type="ECO:0000313" key="3">
    <source>
        <dbReference type="EMBL" id="KGH00284.1"/>
    </source>
</evidence>
<dbReference type="InterPro" id="IPR036291">
    <property type="entry name" value="NAD(P)-bd_dom_sf"/>
</dbReference>
<name>A0A0E3BJF6_9BURK</name>
<evidence type="ECO:0000256" key="1">
    <source>
        <dbReference type="ARBA" id="ARBA00006484"/>
    </source>
</evidence>
<dbReference type="FunFam" id="3.40.50.720:FF:000084">
    <property type="entry name" value="Short-chain dehydrogenase reductase"/>
    <property type="match status" value="1"/>
</dbReference>
<dbReference type="AlphaFoldDB" id="A0A0E3BJF6"/>
<dbReference type="SUPFAM" id="SSF51735">
    <property type="entry name" value="NAD(P)-binding Rossmann-fold domains"/>
    <property type="match status" value="1"/>
</dbReference>
<comment type="caution">
    <text evidence="3">The sequence shown here is derived from an EMBL/GenBank/DDBJ whole genome shotgun (WGS) entry which is preliminary data.</text>
</comment>
<evidence type="ECO:0000313" key="4">
    <source>
        <dbReference type="Proteomes" id="UP000029567"/>
    </source>
</evidence>
<dbReference type="GO" id="GO:0016616">
    <property type="term" value="F:oxidoreductase activity, acting on the CH-OH group of donors, NAD or NADP as acceptor"/>
    <property type="evidence" value="ECO:0007669"/>
    <property type="project" value="TreeGrafter"/>
</dbReference>
<keyword evidence="2" id="KW-0560">Oxidoreductase</keyword>
<accession>A0A0E3BJF6</accession>
<dbReference type="InterPro" id="IPR020904">
    <property type="entry name" value="Sc_DH/Rdtase_CS"/>
</dbReference>
<dbReference type="Gene3D" id="3.40.50.720">
    <property type="entry name" value="NAD(P)-binding Rossmann-like Domain"/>
    <property type="match status" value="1"/>
</dbReference>
<dbReference type="Pfam" id="PF13561">
    <property type="entry name" value="adh_short_C2"/>
    <property type="match status" value="1"/>
</dbReference>
<dbReference type="EMBL" id="AWTN01000002">
    <property type="protein sequence ID" value="KGH00284.1"/>
    <property type="molecule type" value="Genomic_DNA"/>
</dbReference>
<proteinExistence type="inferred from homology"/>
<evidence type="ECO:0000256" key="2">
    <source>
        <dbReference type="ARBA" id="ARBA00023002"/>
    </source>
</evidence>
<organism evidence="3 4">
    <name type="scientific">Comamonas thiooxydans</name>
    <dbReference type="NCBI Taxonomy" id="363952"/>
    <lineage>
        <taxon>Bacteria</taxon>
        <taxon>Pseudomonadati</taxon>
        <taxon>Pseudomonadota</taxon>
        <taxon>Betaproteobacteria</taxon>
        <taxon>Burkholderiales</taxon>
        <taxon>Comamonadaceae</taxon>
        <taxon>Comamonas</taxon>
    </lineage>
</organism>